<dbReference type="Pfam" id="PF01261">
    <property type="entry name" value="AP_endonuc_2"/>
    <property type="match status" value="1"/>
</dbReference>
<keyword evidence="2" id="KW-0413">Isomerase</keyword>
<dbReference type="InterPro" id="IPR036237">
    <property type="entry name" value="Xyl_isomerase-like_sf"/>
</dbReference>
<keyword evidence="3" id="KW-1185">Reference proteome</keyword>
<dbReference type="EMBL" id="QRDQ01000010">
    <property type="protein sequence ID" value="RED22710.1"/>
    <property type="molecule type" value="Genomic_DNA"/>
</dbReference>
<dbReference type="InterPro" id="IPR006311">
    <property type="entry name" value="TAT_signal"/>
</dbReference>
<dbReference type="InterPro" id="IPR013022">
    <property type="entry name" value="Xyl_isomerase-like_TIM-brl"/>
</dbReference>
<dbReference type="AlphaFoldDB" id="A0A3D9FSF8"/>
<dbReference type="GO" id="GO:0016853">
    <property type="term" value="F:isomerase activity"/>
    <property type="evidence" value="ECO:0007669"/>
    <property type="project" value="UniProtKB-KW"/>
</dbReference>
<dbReference type="Proteomes" id="UP000257004">
    <property type="component" value="Unassembled WGS sequence"/>
</dbReference>
<dbReference type="PANTHER" id="PTHR12110:SF41">
    <property type="entry name" value="INOSOSE DEHYDRATASE"/>
    <property type="match status" value="1"/>
</dbReference>
<proteinExistence type="predicted"/>
<dbReference type="InterPro" id="IPR050312">
    <property type="entry name" value="IolE/XylAMocC-like"/>
</dbReference>
<name>A0A3D9FSF8_9FLAO</name>
<accession>A0A3D9FSF8</accession>
<sequence length="290" mass="32773">MIKRRDFLITSGLALGAVAIAPSLAFSAKPKNIGLQLYTLRDDFSKNVKGVLEHVAKSGYKEVETYGYSGKDGFFGTSSKDFKKIMNDNGLKAPSGHYDFNSFIKDNNADFLKACIECAKQLESEYITVPYLDENLRHDLDGFKRVAQKINEAAVLCKQSGLKLAYHNHDFEFKKFGDKTGYDILLQETDKKLVDFELDLYWAVRSGNDPLALFKANPGRFTMWHVKDMDKSKAEWNTEIGDGSIDFKTIFAQAKLSGMKHFFVEQETNYSPNPAESIKTSCDYVTKQLI</sequence>
<dbReference type="PANTHER" id="PTHR12110">
    <property type="entry name" value="HYDROXYPYRUVATE ISOMERASE"/>
    <property type="match status" value="1"/>
</dbReference>
<organism evidence="2 3">
    <name type="scientific">Flavobacterium cutihirudinis</name>
    <dbReference type="NCBI Taxonomy" id="1265740"/>
    <lineage>
        <taxon>Bacteria</taxon>
        <taxon>Pseudomonadati</taxon>
        <taxon>Bacteroidota</taxon>
        <taxon>Flavobacteriia</taxon>
        <taxon>Flavobacteriales</taxon>
        <taxon>Flavobacteriaceae</taxon>
        <taxon>Flavobacterium</taxon>
    </lineage>
</organism>
<evidence type="ECO:0000259" key="1">
    <source>
        <dbReference type="Pfam" id="PF01261"/>
    </source>
</evidence>
<dbReference type="SUPFAM" id="SSF51658">
    <property type="entry name" value="Xylose isomerase-like"/>
    <property type="match status" value="1"/>
</dbReference>
<dbReference type="Gene3D" id="3.20.20.150">
    <property type="entry name" value="Divalent-metal-dependent TIM barrel enzymes"/>
    <property type="match status" value="1"/>
</dbReference>
<dbReference type="RefSeq" id="WP_115889317.1">
    <property type="nucleotide sequence ID" value="NZ_QRDQ01000010.1"/>
</dbReference>
<dbReference type="PROSITE" id="PS51318">
    <property type="entry name" value="TAT"/>
    <property type="match status" value="1"/>
</dbReference>
<comment type="caution">
    <text evidence="2">The sequence shown here is derived from an EMBL/GenBank/DDBJ whole genome shotgun (WGS) entry which is preliminary data.</text>
</comment>
<protein>
    <submittedName>
        <fullName evidence="2">Sugar phosphate isomerase/epimerase</fullName>
    </submittedName>
</protein>
<reference evidence="2 3" key="1">
    <citation type="submission" date="2018-07" db="EMBL/GenBank/DDBJ databases">
        <title>Genomic Encyclopedia of Archaeal and Bacterial Type Strains, Phase II (KMG-II): from individual species to whole genera.</title>
        <authorList>
            <person name="Goeker M."/>
        </authorList>
    </citation>
    <scope>NUCLEOTIDE SEQUENCE [LARGE SCALE GENOMIC DNA]</scope>
    <source>
        <strain evidence="2 3">DSM 25795</strain>
    </source>
</reference>
<feature type="domain" description="Xylose isomerase-like TIM barrel" evidence="1">
    <location>
        <begin position="53"/>
        <end position="285"/>
    </location>
</feature>
<gene>
    <name evidence="2" type="ORF">BD847_3340</name>
</gene>
<evidence type="ECO:0000313" key="3">
    <source>
        <dbReference type="Proteomes" id="UP000257004"/>
    </source>
</evidence>
<evidence type="ECO:0000313" key="2">
    <source>
        <dbReference type="EMBL" id="RED22710.1"/>
    </source>
</evidence>
<dbReference type="OrthoDB" id="9798407at2"/>